<evidence type="ECO:0000256" key="1">
    <source>
        <dbReference type="SAM" id="SignalP"/>
    </source>
</evidence>
<evidence type="ECO:0000313" key="3">
    <source>
        <dbReference type="Proteomes" id="UP000231637"/>
    </source>
</evidence>
<proteinExistence type="predicted"/>
<evidence type="ECO:0000313" key="2">
    <source>
        <dbReference type="EMBL" id="ATX82306.1"/>
    </source>
</evidence>
<evidence type="ECO:0008006" key="4">
    <source>
        <dbReference type="Google" id="ProtNLM"/>
    </source>
</evidence>
<reference evidence="2 3" key="1">
    <citation type="submission" date="2016-12" db="EMBL/GenBank/DDBJ databases">
        <title>Isolation and genomic insights into novel planktonic Zetaproteobacteria from stratified waters of the Chesapeake Bay.</title>
        <authorList>
            <person name="McAllister S.M."/>
            <person name="Kato S."/>
            <person name="Chan C.S."/>
            <person name="Chiu B.K."/>
            <person name="Field E.K."/>
        </authorList>
    </citation>
    <scope>NUCLEOTIDE SEQUENCE [LARGE SCALE GENOMIC DNA]</scope>
    <source>
        <strain evidence="2 3">CP-8</strain>
    </source>
</reference>
<dbReference type="EMBL" id="CP018800">
    <property type="protein sequence ID" value="ATX82306.1"/>
    <property type="molecule type" value="Genomic_DNA"/>
</dbReference>
<dbReference type="InterPro" id="IPR012338">
    <property type="entry name" value="Beta-lactam/transpept-like"/>
</dbReference>
<dbReference type="RefSeq" id="WP_232726397.1">
    <property type="nucleotide sequence ID" value="NZ_CP018800.1"/>
</dbReference>
<dbReference type="Proteomes" id="UP000231637">
    <property type="component" value="Chromosome"/>
</dbReference>
<feature type="signal peptide" evidence="1">
    <location>
        <begin position="1"/>
        <end position="20"/>
    </location>
</feature>
<dbReference type="SUPFAM" id="SSF56601">
    <property type="entry name" value="beta-lactamase/transpeptidase-like"/>
    <property type="match status" value="1"/>
</dbReference>
<dbReference type="Gene3D" id="3.40.710.10">
    <property type="entry name" value="DD-peptidase/beta-lactamase superfamily"/>
    <property type="match status" value="1"/>
</dbReference>
<feature type="chain" id="PRO_5014933758" description="Beta-lactamase enzyme family protein" evidence="1">
    <location>
        <begin position="21"/>
        <end position="423"/>
    </location>
</feature>
<gene>
    <name evidence="2" type="ORF">Ga0123462_1443</name>
</gene>
<dbReference type="AlphaFoldDB" id="A0A2K8LDE7"/>
<name>A0A2K8LDE7_9PROT</name>
<protein>
    <recommendedName>
        <fullName evidence="4">Beta-lactamase enzyme family protein</fullName>
    </recommendedName>
</protein>
<keyword evidence="1" id="KW-0732">Signal</keyword>
<keyword evidence="3" id="KW-1185">Reference proteome</keyword>
<dbReference type="KEGG" id="mfn:Ga0123462_1443"/>
<accession>A0A2K8LDE7</accession>
<sequence length="423" mass="47753">MMIRPLLLMLSMMVPSLLHAFPLDGAEETGIYRLEGYRLAQQGRVPGNRLHSGAQLKTEQVQLRLQGKLERGLPAADPWLTNEVVKLLGEDAPYYSISLLDITDSEQPRYAEHQASVIHNPASVGKMMVLLALFQALADIYPDDINARKRILRDTEIVADEFIGRDHHKVPFWLPGEMRLLKRRLAEGDRGNLWTYLDWSVSASSNAATAMVQKQLLLLRHFGKAYPVSRAEEDAYFGQHSRRQLGDHLLQALLGPILRNGMDTDLLRQGSFFSSTGKRRVAGKTSVCTTRELMNYLLLMEQGRLVDAWSSLQIKRLLYMTQYRIRYAHSPALNDAALYFKSGSFYKCKPEEGYQCGAYKGNKLNLMNSVAVIEAPAGAPKLNYIVTLTSNVLRKNSADEQQRLATRVHRLLQKLHPAHAGQQ</sequence>
<organism evidence="2 3">
    <name type="scientific">Mariprofundus ferrinatatus</name>
    <dbReference type="NCBI Taxonomy" id="1921087"/>
    <lineage>
        <taxon>Bacteria</taxon>
        <taxon>Pseudomonadati</taxon>
        <taxon>Pseudomonadota</taxon>
        <taxon>Candidatius Mariprofundia</taxon>
        <taxon>Mariprofundales</taxon>
        <taxon>Mariprofundaceae</taxon>
        <taxon>Mariprofundus</taxon>
    </lineage>
</organism>